<evidence type="ECO:0000313" key="3">
    <source>
        <dbReference type="Proteomes" id="UP000075243"/>
    </source>
</evidence>
<organism evidence="2 3">
    <name type="scientific">Cajanus cajan</name>
    <name type="common">Pigeon pea</name>
    <name type="synonym">Cajanus indicus</name>
    <dbReference type="NCBI Taxonomy" id="3821"/>
    <lineage>
        <taxon>Eukaryota</taxon>
        <taxon>Viridiplantae</taxon>
        <taxon>Streptophyta</taxon>
        <taxon>Embryophyta</taxon>
        <taxon>Tracheophyta</taxon>
        <taxon>Spermatophyta</taxon>
        <taxon>Magnoliopsida</taxon>
        <taxon>eudicotyledons</taxon>
        <taxon>Gunneridae</taxon>
        <taxon>Pentapetalae</taxon>
        <taxon>rosids</taxon>
        <taxon>fabids</taxon>
        <taxon>Fabales</taxon>
        <taxon>Fabaceae</taxon>
        <taxon>Papilionoideae</taxon>
        <taxon>50 kb inversion clade</taxon>
        <taxon>NPAAA clade</taxon>
        <taxon>indigoferoid/millettioid clade</taxon>
        <taxon>Phaseoleae</taxon>
        <taxon>Cajanus</taxon>
    </lineage>
</organism>
<protein>
    <recommendedName>
        <fullName evidence="1">DUF8040 domain-containing protein</fullName>
    </recommendedName>
</protein>
<evidence type="ECO:0000313" key="2">
    <source>
        <dbReference type="EMBL" id="KYP53235.1"/>
    </source>
</evidence>
<dbReference type="Proteomes" id="UP000075243">
    <property type="component" value="Unassembled WGS sequence"/>
</dbReference>
<reference evidence="2" key="1">
    <citation type="journal article" date="2012" name="Nat. Biotechnol.">
        <title>Draft genome sequence of pigeonpea (Cajanus cajan), an orphan legume crop of resource-poor farmers.</title>
        <authorList>
            <person name="Varshney R.K."/>
            <person name="Chen W."/>
            <person name="Li Y."/>
            <person name="Bharti A.K."/>
            <person name="Saxena R.K."/>
            <person name="Schlueter J.A."/>
            <person name="Donoghue M.T."/>
            <person name="Azam S."/>
            <person name="Fan G."/>
            <person name="Whaley A.M."/>
            <person name="Farmer A.D."/>
            <person name="Sheridan J."/>
            <person name="Iwata A."/>
            <person name="Tuteja R."/>
            <person name="Penmetsa R.V."/>
            <person name="Wu W."/>
            <person name="Upadhyaya H.D."/>
            <person name="Yang S.P."/>
            <person name="Shah T."/>
            <person name="Saxena K.B."/>
            <person name="Michael T."/>
            <person name="McCombie W.R."/>
            <person name="Yang B."/>
            <person name="Zhang G."/>
            <person name="Yang H."/>
            <person name="Wang J."/>
            <person name="Spillane C."/>
            <person name="Cook D.R."/>
            <person name="May G.D."/>
            <person name="Xu X."/>
            <person name="Jackson S.A."/>
        </authorList>
    </citation>
    <scope>NUCLEOTIDE SEQUENCE [LARGE SCALE GENOMIC DNA]</scope>
</reference>
<dbReference type="OMA" id="EARCCEK"/>
<keyword evidence="3" id="KW-1185">Reference proteome</keyword>
<accession>A0A151SEL7</accession>
<name>A0A151SEL7_CAJCA</name>
<dbReference type="EMBL" id="KQ483415">
    <property type="protein sequence ID" value="KYP53235.1"/>
    <property type="molecule type" value="Genomic_DNA"/>
</dbReference>
<sequence>MYTFEFLVGCEARCCEKFRMKRNMLAKFCETLRNVRNLRDTKKLSVEETIAMFLNIMCY</sequence>
<proteinExistence type="predicted"/>
<dbReference type="AlphaFoldDB" id="A0A151SEL7"/>
<gene>
    <name evidence="2" type="ORF">KK1_024862</name>
</gene>
<dbReference type="Gramene" id="C.cajan_24187.t">
    <property type="protein sequence ID" value="C.cajan_24187.t.cds1"/>
    <property type="gene ID" value="C.cajan_24187"/>
</dbReference>
<dbReference type="InterPro" id="IPR058353">
    <property type="entry name" value="DUF8040"/>
</dbReference>
<dbReference type="Pfam" id="PF26138">
    <property type="entry name" value="DUF8040"/>
    <property type="match status" value="1"/>
</dbReference>
<evidence type="ECO:0000259" key="1">
    <source>
        <dbReference type="Pfam" id="PF26138"/>
    </source>
</evidence>
<feature type="domain" description="DUF8040" evidence="1">
    <location>
        <begin position="2"/>
        <end position="58"/>
    </location>
</feature>